<reference evidence="1" key="1">
    <citation type="submission" date="2014-09" db="EMBL/GenBank/DDBJ databases">
        <authorList>
            <person name="Magalhaes I.L.F."/>
            <person name="Oliveira U."/>
            <person name="Santos F.R."/>
            <person name="Vidigal T.H.D.A."/>
            <person name="Brescovit A.D."/>
            <person name="Santos A.J."/>
        </authorList>
    </citation>
    <scope>NUCLEOTIDE SEQUENCE</scope>
    <source>
        <tissue evidence="1">Shoot tissue taken approximately 20 cm above the soil surface</tissue>
    </source>
</reference>
<proteinExistence type="predicted"/>
<sequence>MLLCDILVQFLVRTEHQHLFRITCG</sequence>
<dbReference type="GO" id="GO:0000502">
    <property type="term" value="C:proteasome complex"/>
    <property type="evidence" value="ECO:0007669"/>
    <property type="project" value="UniProtKB-KW"/>
</dbReference>
<dbReference type="EMBL" id="GBRH01158314">
    <property type="protein sequence ID" value="JAE39582.1"/>
    <property type="molecule type" value="Transcribed_RNA"/>
</dbReference>
<reference evidence="1" key="2">
    <citation type="journal article" date="2015" name="Data Brief">
        <title>Shoot transcriptome of the giant reed, Arundo donax.</title>
        <authorList>
            <person name="Barrero R.A."/>
            <person name="Guerrero F.D."/>
            <person name="Moolhuijzen P."/>
            <person name="Goolsby J.A."/>
            <person name="Tidwell J."/>
            <person name="Bellgard S.E."/>
            <person name="Bellgard M.I."/>
        </authorList>
    </citation>
    <scope>NUCLEOTIDE SEQUENCE</scope>
    <source>
        <tissue evidence="1">Shoot tissue taken approximately 20 cm above the soil surface</tissue>
    </source>
</reference>
<keyword evidence="1" id="KW-0647">Proteasome</keyword>
<evidence type="ECO:0000313" key="1">
    <source>
        <dbReference type="EMBL" id="JAE39582.1"/>
    </source>
</evidence>
<dbReference type="AlphaFoldDB" id="A0A0A9HS91"/>
<protein>
    <submittedName>
        <fullName evidence="1">26S proteasome non-ATPase regulatory subunit 8</fullName>
    </submittedName>
</protein>
<accession>A0A0A9HS91</accession>
<organism evidence="1">
    <name type="scientific">Arundo donax</name>
    <name type="common">Giant reed</name>
    <name type="synonym">Donax arundinaceus</name>
    <dbReference type="NCBI Taxonomy" id="35708"/>
    <lineage>
        <taxon>Eukaryota</taxon>
        <taxon>Viridiplantae</taxon>
        <taxon>Streptophyta</taxon>
        <taxon>Embryophyta</taxon>
        <taxon>Tracheophyta</taxon>
        <taxon>Spermatophyta</taxon>
        <taxon>Magnoliopsida</taxon>
        <taxon>Liliopsida</taxon>
        <taxon>Poales</taxon>
        <taxon>Poaceae</taxon>
        <taxon>PACMAD clade</taxon>
        <taxon>Arundinoideae</taxon>
        <taxon>Arundineae</taxon>
        <taxon>Arundo</taxon>
    </lineage>
</organism>
<name>A0A0A9HS91_ARUDO</name>